<dbReference type="GO" id="GO:0007229">
    <property type="term" value="P:integrin-mediated signaling pathway"/>
    <property type="evidence" value="ECO:0007669"/>
    <property type="project" value="UniProtKB-KW"/>
</dbReference>
<evidence type="ECO:0000256" key="4">
    <source>
        <dbReference type="ARBA" id="ARBA00023180"/>
    </source>
</evidence>
<organism evidence="6 7">
    <name type="scientific">Tricholaema leucomelas</name>
    <name type="common">pied barbet</name>
    <dbReference type="NCBI Taxonomy" id="240729"/>
    <lineage>
        <taxon>Eukaryota</taxon>
        <taxon>Metazoa</taxon>
        <taxon>Chordata</taxon>
        <taxon>Craniata</taxon>
        <taxon>Vertebrata</taxon>
        <taxon>Euteleostomi</taxon>
        <taxon>Archelosauria</taxon>
        <taxon>Archosauria</taxon>
        <taxon>Dinosauria</taxon>
        <taxon>Saurischia</taxon>
        <taxon>Theropoda</taxon>
        <taxon>Coelurosauria</taxon>
        <taxon>Aves</taxon>
        <taxon>Neognathae</taxon>
        <taxon>Neoaves</taxon>
        <taxon>Telluraves</taxon>
        <taxon>Coraciimorphae</taxon>
        <taxon>Piciformes</taxon>
        <taxon>Lybiidae</taxon>
        <taxon>Tricholaema lacrymosa</taxon>
    </lineage>
</organism>
<keyword evidence="4" id="KW-0325">Glycoprotein</keyword>
<dbReference type="OrthoDB" id="5317514at2759"/>
<dbReference type="InterPro" id="IPR013649">
    <property type="entry name" value="Integrin_alpha_Ig-like_1"/>
</dbReference>
<protein>
    <submittedName>
        <fullName evidence="6">ITA2B protein</fullName>
    </submittedName>
</protein>
<keyword evidence="7" id="KW-1185">Reference proteome</keyword>
<evidence type="ECO:0000313" key="6">
    <source>
        <dbReference type="EMBL" id="NXX49102.1"/>
    </source>
</evidence>
<evidence type="ECO:0000313" key="7">
    <source>
        <dbReference type="Proteomes" id="UP000627253"/>
    </source>
</evidence>
<feature type="non-terminal residue" evidence="6">
    <location>
        <position position="1"/>
    </location>
</feature>
<dbReference type="Gene3D" id="2.60.40.1460">
    <property type="entry name" value="Integrin domains. Chain A, domain 2"/>
    <property type="match status" value="1"/>
</dbReference>
<keyword evidence="2" id="KW-0401">Integrin</keyword>
<dbReference type="EMBL" id="WAAF01017154">
    <property type="protein sequence ID" value="NXX49102.1"/>
    <property type="molecule type" value="Genomic_DNA"/>
</dbReference>
<reference evidence="6" key="1">
    <citation type="submission" date="2020-02" db="EMBL/GenBank/DDBJ databases">
        <title>Bird 10,000 Genomes (B10K) Project - Family phase.</title>
        <authorList>
            <person name="Zhang G."/>
        </authorList>
    </citation>
    <scope>NUCLEOTIDE SEQUENCE</scope>
    <source>
        <strain evidence="6">B10K-DU-002-37</strain>
        <tissue evidence="6">Muscle</tissue>
    </source>
</reference>
<dbReference type="AlphaFoldDB" id="A0A852J4L7"/>
<dbReference type="SUPFAM" id="SSF69179">
    <property type="entry name" value="Integrin domains"/>
    <property type="match status" value="1"/>
</dbReference>
<name>A0A852J4L7_9PICI</name>
<gene>
    <name evidence="6" type="primary">Itga2b_2</name>
    <name evidence="6" type="ORF">TRILEU_R16080</name>
</gene>
<keyword evidence="3" id="KW-0472">Membrane</keyword>
<evidence type="ECO:0000256" key="3">
    <source>
        <dbReference type="ARBA" id="ARBA00023136"/>
    </source>
</evidence>
<comment type="subcellular location">
    <subcellularLocation>
        <location evidence="1">Membrane</location>
        <topology evidence="1">Single-pass type I membrane protein</topology>
    </subcellularLocation>
</comment>
<evidence type="ECO:0000259" key="5">
    <source>
        <dbReference type="Pfam" id="PF08441"/>
    </source>
</evidence>
<sequence length="148" mass="16050">PDLNAELQLDRLKPKVSRRVLLLQSQQPSWHGELALPPGAPPVCHNLTAYLRDHAEFKDKLSPVALSLRLALPEEPEGLVLYGDTLVQAQVRGTGWGHLCRAPGRARSHPWDGALWVPPSPAPPPGDLAPALPTVPRVCPQYPPGSLL</sequence>
<feature type="domain" description="Integrin alpha first immunoglubulin-like" evidence="5">
    <location>
        <begin position="2"/>
        <end position="74"/>
    </location>
</feature>
<proteinExistence type="predicted"/>
<dbReference type="Proteomes" id="UP000627253">
    <property type="component" value="Unassembled WGS sequence"/>
</dbReference>
<feature type="non-terminal residue" evidence="6">
    <location>
        <position position="148"/>
    </location>
</feature>
<dbReference type="GO" id="GO:0016020">
    <property type="term" value="C:membrane"/>
    <property type="evidence" value="ECO:0007669"/>
    <property type="project" value="UniProtKB-SubCell"/>
</dbReference>
<evidence type="ECO:0000256" key="2">
    <source>
        <dbReference type="ARBA" id="ARBA00023037"/>
    </source>
</evidence>
<comment type="caution">
    <text evidence="6">The sequence shown here is derived from an EMBL/GenBank/DDBJ whole genome shotgun (WGS) entry which is preliminary data.</text>
</comment>
<accession>A0A852J4L7</accession>
<dbReference type="InterPro" id="IPR032695">
    <property type="entry name" value="Integrin_dom_sf"/>
</dbReference>
<evidence type="ECO:0000256" key="1">
    <source>
        <dbReference type="ARBA" id="ARBA00004479"/>
    </source>
</evidence>
<dbReference type="Pfam" id="PF08441">
    <property type="entry name" value="Integrin_A_Ig_1"/>
    <property type="match status" value="1"/>
</dbReference>